<dbReference type="EMBL" id="JBHTCA010000014">
    <property type="protein sequence ID" value="MFC7410380.1"/>
    <property type="molecule type" value="Genomic_DNA"/>
</dbReference>
<accession>A0ABW2QLU3</accession>
<keyword evidence="2" id="KW-1185">Reference proteome</keyword>
<reference evidence="2" key="1">
    <citation type="journal article" date="2019" name="Int. J. Syst. Evol. Microbiol.">
        <title>The Global Catalogue of Microorganisms (GCM) 10K type strain sequencing project: providing services to taxonomists for standard genome sequencing and annotation.</title>
        <authorList>
            <consortium name="The Broad Institute Genomics Platform"/>
            <consortium name="The Broad Institute Genome Sequencing Center for Infectious Disease"/>
            <person name="Wu L."/>
            <person name="Ma J."/>
        </authorList>
    </citation>
    <scope>NUCLEOTIDE SEQUENCE [LARGE SCALE GENOMIC DNA]</scope>
    <source>
        <strain evidence="2">CGMCC 1.12371</strain>
    </source>
</reference>
<evidence type="ECO:0008006" key="3">
    <source>
        <dbReference type="Google" id="ProtNLM"/>
    </source>
</evidence>
<comment type="caution">
    <text evidence="1">The sequence shown here is derived from an EMBL/GenBank/DDBJ whole genome shotgun (WGS) entry which is preliminary data.</text>
</comment>
<evidence type="ECO:0000313" key="2">
    <source>
        <dbReference type="Proteomes" id="UP001596501"/>
    </source>
</evidence>
<gene>
    <name evidence="1" type="ORF">ACFQPB_16060</name>
</gene>
<organism evidence="1 2">
    <name type="scientific">Hydrogenophaga atypica</name>
    <dbReference type="NCBI Taxonomy" id="249409"/>
    <lineage>
        <taxon>Bacteria</taxon>
        <taxon>Pseudomonadati</taxon>
        <taxon>Pseudomonadota</taxon>
        <taxon>Betaproteobacteria</taxon>
        <taxon>Burkholderiales</taxon>
        <taxon>Comamonadaceae</taxon>
        <taxon>Hydrogenophaga</taxon>
    </lineage>
</organism>
<proteinExistence type="predicted"/>
<name>A0ABW2QLU3_9BURK</name>
<sequence length="222" mass="25355">MHKEVASAADRLDQFLRAGGVQPDERVTVISDDAGEFVKAVRGSELARGRILDWFHIAMKFKAAENSVRGSKHFEPHERDRVCDWLHKANWLVWHGNGRQAVARIKGIDEELLARPEHEDSTLWWNLRRLYFYIDNNDSTLVNYGARYRKGLPISSSIAESAVNLLVRHRMAKKQQMRWTNEGAHHLVQVRVAALNGELTPRRLAALSRMPCANASQTRQVA</sequence>
<dbReference type="Proteomes" id="UP001596501">
    <property type="component" value="Unassembled WGS sequence"/>
</dbReference>
<protein>
    <recommendedName>
        <fullName evidence="3">ISKra4 family transposase</fullName>
    </recommendedName>
</protein>
<dbReference type="RefSeq" id="WP_382225360.1">
    <property type="nucleotide sequence ID" value="NZ_JBHTCA010000014.1"/>
</dbReference>
<evidence type="ECO:0000313" key="1">
    <source>
        <dbReference type="EMBL" id="MFC7410380.1"/>
    </source>
</evidence>